<feature type="region of interest" description="Disordered" evidence="1">
    <location>
        <begin position="461"/>
        <end position="490"/>
    </location>
</feature>
<feature type="compositionally biased region" description="Polar residues" evidence="1">
    <location>
        <begin position="201"/>
        <end position="210"/>
    </location>
</feature>
<feature type="compositionally biased region" description="Basic and acidic residues" evidence="1">
    <location>
        <begin position="461"/>
        <end position="473"/>
    </location>
</feature>
<reference evidence="2" key="1">
    <citation type="submission" date="2013-12" db="EMBL/GenBank/DDBJ databases">
        <title>The Genome Sequence of Aphanomyces invadans NJM9701.</title>
        <authorList>
            <consortium name="The Broad Institute Genomics Platform"/>
            <person name="Russ C."/>
            <person name="Tyler B."/>
            <person name="van West P."/>
            <person name="Dieguez-Uribeondo J."/>
            <person name="Young S.K."/>
            <person name="Zeng Q."/>
            <person name="Gargeya S."/>
            <person name="Fitzgerald M."/>
            <person name="Abouelleil A."/>
            <person name="Alvarado L."/>
            <person name="Chapman S.B."/>
            <person name="Gainer-Dewar J."/>
            <person name="Goldberg J."/>
            <person name="Griggs A."/>
            <person name="Gujja S."/>
            <person name="Hansen M."/>
            <person name="Howarth C."/>
            <person name="Imamovic A."/>
            <person name="Ireland A."/>
            <person name="Larimer J."/>
            <person name="McCowan C."/>
            <person name="Murphy C."/>
            <person name="Pearson M."/>
            <person name="Poon T.W."/>
            <person name="Priest M."/>
            <person name="Roberts A."/>
            <person name="Saif S."/>
            <person name="Shea T."/>
            <person name="Sykes S."/>
            <person name="Wortman J."/>
            <person name="Nusbaum C."/>
            <person name="Birren B."/>
        </authorList>
    </citation>
    <scope>NUCLEOTIDE SEQUENCE [LARGE SCALE GENOMIC DNA]</scope>
    <source>
        <strain evidence="2">NJM9701</strain>
    </source>
</reference>
<dbReference type="RefSeq" id="XP_008867507.1">
    <property type="nucleotide sequence ID" value="XM_008869285.1"/>
</dbReference>
<feature type="compositionally biased region" description="Basic residues" evidence="1">
    <location>
        <begin position="107"/>
        <end position="128"/>
    </location>
</feature>
<dbReference type="OrthoDB" id="79927at2759"/>
<evidence type="ECO:0000313" key="2">
    <source>
        <dbReference type="EMBL" id="ETW03278.1"/>
    </source>
</evidence>
<feature type="compositionally biased region" description="Basic and acidic residues" evidence="1">
    <location>
        <begin position="291"/>
        <end position="337"/>
    </location>
</feature>
<feature type="compositionally biased region" description="Basic and acidic residues" evidence="1">
    <location>
        <begin position="33"/>
        <end position="53"/>
    </location>
</feature>
<feature type="compositionally biased region" description="Polar residues" evidence="1">
    <location>
        <begin position="279"/>
        <end position="289"/>
    </location>
</feature>
<feature type="compositionally biased region" description="Basic and acidic residues" evidence="1">
    <location>
        <begin position="347"/>
        <end position="359"/>
    </location>
</feature>
<proteinExistence type="predicted"/>
<feature type="compositionally biased region" description="Basic and acidic residues" evidence="1">
    <location>
        <begin position="65"/>
        <end position="89"/>
    </location>
</feature>
<feature type="compositionally biased region" description="Basic and acidic residues" evidence="1">
    <location>
        <begin position="1"/>
        <end position="21"/>
    </location>
</feature>
<dbReference type="GeneID" id="20081835"/>
<evidence type="ECO:0000256" key="1">
    <source>
        <dbReference type="SAM" id="MobiDB-lite"/>
    </source>
</evidence>
<organism evidence="2">
    <name type="scientific">Aphanomyces invadans</name>
    <dbReference type="NCBI Taxonomy" id="157072"/>
    <lineage>
        <taxon>Eukaryota</taxon>
        <taxon>Sar</taxon>
        <taxon>Stramenopiles</taxon>
        <taxon>Oomycota</taxon>
        <taxon>Saprolegniomycetes</taxon>
        <taxon>Saprolegniales</taxon>
        <taxon>Verrucalvaceae</taxon>
        <taxon>Aphanomyces</taxon>
    </lineage>
</organism>
<feature type="compositionally biased region" description="Basic and acidic residues" evidence="1">
    <location>
        <begin position="266"/>
        <end position="278"/>
    </location>
</feature>
<sequence length="490" mass="55424">MEMTKNGRPESRPKDGNRGREGSSCAPISNRDGSGRGDDSRARRSSRERERSRSRGRTSASSQQDGRHGDRRGINRSLDRSHRTQRSQERSTLSNRRRHESPPRRNSSPHRRHSPRRGTTSPRRHNSPSRRDSSPTRRNVSPHRRNHSPQRQRSPWGRDKRSPPRPSPRNENLAPRSGDNSALDRLQKSPDPSRGSIPAKLQSTISSFAPTSREADRCASFQDKSTQSEVHCRDGQDATGTLDKLTSRCRSADDRHTSAENGASARVEETHNPSRDDISSASKARQSALNEHWKKSSKNDSKECKDGSKRQEASSHGTEKSVKERVRFAEDLVDQPRKSRWSSTVPKDSDEVRKEDRKDKPRLHGVVDGGDLITDTGIEPLAKKQRLKKEEKPARPPRPVYTDPMTEVWAQSWTNVWQKHREANRMETKCLVTKGDVSIASFMVSLAESELALIGQRIQAHEARLQQRERDGIVDDDLTVLPPSPPDDET</sequence>
<dbReference type="VEuPathDB" id="FungiDB:H310_04785"/>
<gene>
    <name evidence="2" type="ORF">H310_04785</name>
</gene>
<feature type="compositionally biased region" description="Basic residues" evidence="1">
    <location>
        <begin position="140"/>
        <end position="150"/>
    </location>
</feature>
<dbReference type="EMBL" id="KI913959">
    <property type="protein sequence ID" value="ETW03278.1"/>
    <property type="molecule type" value="Genomic_DNA"/>
</dbReference>
<accession>A0A024UCB5</accession>
<protein>
    <submittedName>
        <fullName evidence="2">Uncharacterized protein</fullName>
    </submittedName>
</protein>
<name>A0A024UCB5_9STRA</name>
<feature type="region of interest" description="Disordered" evidence="1">
    <location>
        <begin position="1"/>
        <end position="403"/>
    </location>
</feature>
<dbReference type="AlphaFoldDB" id="A0A024UCB5"/>